<sequence length="516" mass="55214">MYPGAHIADQADKPAIIHVDTGETRTYAELNDNSIRVARQLRDLGVEVGQDIAFISDNLPQVFEIYWAGVRSGFYVTGVNHHLTAPEAVYILNDCDAQVLFVSEAHRDLAQQLLADVPGLKAAYIIDGEPGGGLASYSEILATTSADPLPDEPRGVDMLYSSGTTGQPKGVKPPLTGKQVGEAGADAFTAVFGKALSFGTDTVYYSCAPTYHAAPLRFGGIVNALGGTVVLANRFDAEAALAAIEKYRATHSQWVPTMFVRMLKLPQEVRDQYDVSSLRVAVHAAAPCPVEVKAAMIQWWGPILFEYYSSTEANGITMVSPQDWLAHPGTVGKAALGTIHICDPSGADLPTGQDGMVYFEREVRPFSYHNDPVKTAAATHPHHDTWTTTGDIGHVDGDGYLYLTDRAAFTIISGGVNIYPQEIENLLALHPAILDVAVIGVPDADLGQSVKAVVQPAEGAITGDDLAQEILTSLEGKLARYKIPRTLDFTDSLPRTATGKLVKGPLVAQYSATVAS</sequence>
<keyword evidence="2" id="KW-0436">Ligase</keyword>
<dbReference type="InterPro" id="IPR042099">
    <property type="entry name" value="ANL_N_sf"/>
</dbReference>
<organism evidence="5 6">
    <name type="scientific">Branchiibius hedensis</name>
    <dbReference type="NCBI Taxonomy" id="672460"/>
    <lineage>
        <taxon>Bacteria</taxon>
        <taxon>Bacillati</taxon>
        <taxon>Actinomycetota</taxon>
        <taxon>Actinomycetes</taxon>
        <taxon>Micrococcales</taxon>
        <taxon>Dermacoccaceae</taxon>
        <taxon>Branchiibius</taxon>
    </lineage>
</organism>
<dbReference type="PANTHER" id="PTHR43201:SF5">
    <property type="entry name" value="MEDIUM-CHAIN ACYL-COA LIGASE ACSF2, MITOCHONDRIAL"/>
    <property type="match status" value="1"/>
</dbReference>
<dbReference type="InterPro" id="IPR000873">
    <property type="entry name" value="AMP-dep_synth/lig_dom"/>
</dbReference>
<comment type="similarity">
    <text evidence="1">Belongs to the ATP-dependent AMP-binding enzyme family.</text>
</comment>
<dbReference type="GO" id="GO:0006631">
    <property type="term" value="P:fatty acid metabolic process"/>
    <property type="evidence" value="ECO:0007669"/>
    <property type="project" value="TreeGrafter"/>
</dbReference>
<reference evidence="6" key="1">
    <citation type="submission" date="2016-10" db="EMBL/GenBank/DDBJ databases">
        <authorList>
            <person name="Varghese N."/>
            <person name="Submissions S."/>
        </authorList>
    </citation>
    <scope>NUCLEOTIDE SEQUENCE [LARGE SCALE GENOMIC DNA]</scope>
    <source>
        <strain evidence="6">DSM 22951</strain>
    </source>
</reference>
<dbReference type="Pfam" id="PF13193">
    <property type="entry name" value="AMP-binding_C"/>
    <property type="match status" value="1"/>
</dbReference>
<name>A0A2Y8ZS56_9MICO</name>
<evidence type="ECO:0000313" key="6">
    <source>
        <dbReference type="Proteomes" id="UP000250028"/>
    </source>
</evidence>
<dbReference type="EMBL" id="UESZ01000001">
    <property type="protein sequence ID" value="SSA32757.1"/>
    <property type="molecule type" value="Genomic_DNA"/>
</dbReference>
<accession>A0A2Y8ZS56</accession>
<dbReference type="InterPro" id="IPR025110">
    <property type="entry name" value="AMP-bd_C"/>
</dbReference>
<dbReference type="InterPro" id="IPR020845">
    <property type="entry name" value="AMP-binding_CS"/>
</dbReference>
<keyword evidence="6" id="KW-1185">Reference proteome</keyword>
<evidence type="ECO:0000256" key="2">
    <source>
        <dbReference type="ARBA" id="ARBA00022598"/>
    </source>
</evidence>
<proteinExistence type="inferred from homology"/>
<dbReference type="AlphaFoldDB" id="A0A2Y8ZS56"/>
<dbReference type="GO" id="GO:0031956">
    <property type="term" value="F:medium-chain fatty acid-CoA ligase activity"/>
    <property type="evidence" value="ECO:0007669"/>
    <property type="project" value="TreeGrafter"/>
</dbReference>
<dbReference type="Gene3D" id="3.30.300.30">
    <property type="match status" value="1"/>
</dbReference>
<dbReference type="Proteomes" id="UP000250028">
    <property type="component" value="Unassembled WGS sequence"/>
</dbReference>
<gene>
    <name evidence="5" type="ORF">SAMN04489750_0021</name>
</gene>
<feature type="domain" description="AMP-binding enzyme C-terminal" evidence="4">
    <location>
        <begin position="422"/>
        <end position="500"/>
    </location>
</feature>
<dbReference type="OrthoDB" id="9803968at2"/>
<dbReference type="SUPFAM" id="SSF56801">
    <property type="entry name" value="Acetyl-CoA synthetase-like"/>
    <property type="match status" value="1"/>
</dbReference>
<evidence type="ECO:0000259" key="3">
    <source>
        <dbReference type="Pfam" id="PF00501"/>
    </source>
</evidence>
<dbReference type="PANTHER" id="PTHR43201">
    <property type="entry name" value="ACYL-COA SYNTHETASE"/>
    <property type="match status" value="1"/>
</dbReference>
<evidence type="ECO:0000256" key="1">
    <source>
        <dbReference type="ARBA" id="ARBA00006432"/>
    </source>
</evidence>
<dbReference type="Gene3D" id="3.40.50.12780">
    <property type="entry name" value="N-terminal domain of ligase-like"/>
    <property type="match status" value="1"/>
</dbReference>
<evidence type="ECO:0000259" key="4">
    <source>
        <dbReference type="Pfam" id="PF13193"/>
    </source>
</evidence>
<evidence type="ECO:0000313" key="5">
    <source>
        <dbReference type="EMBL" id="SSA32757.1"/>
    </source>
</evidence>
<dbReference type="RefSeq" id="WP_109683548.1">
    <property type="nucleotide sequence ID" value="NZ_QGDN01000001.1"/>
</dbReference>
<dbReference type="InterPro" id="IPR045851">
    <property type="entry name" value="AMP-bd_C_sf"/>
</dbReference>
<protein>
    <submittedName>
        <fullName evidence="5">Fatty-acyl-CoA synthase</fullName>
    </submittedName>
</protein>
<feature type="domain" description="AMP-dependent synthetase/ligase" evidence="3">
    <location>
        <begin position="8"/>
        <end position="359"/>
    </location>
</feature>
<dbReference type="Pfam" id="PF00501">
    <property type="entry name" value="AMP-binding"/>
    <property type="match status" value="1"/>
</dbReference>
<dbReference type="PROSITE" id="PS00455">
    <property type="entry name" value="AMP_BINDING"/>
    <property type="match status" value="1"/>
</dbReference>